<dbReference type="OrthoDB" id="6168226at2"/>
<gene>
    <name evidence="1" type="ORF">SAMN05421644_13912</name>
</gene>
<accession>A0A1H3I458</accession>
<evidence type="ECO:0000313" key="2">
    <source>
        <dbReference type="Proteomes" id="UP000198672"/>
    </source>
</evidence>
<reference evidence="2" key="1">
    <citation type="submission" date="2016-10" db="EMBL/GenBank/DDBJ databases">
        <authorList>
            <person name="Varghese N."/>
            <person name="Submissions S."/>
        </authorList>
    </citation>
    <scope>NUCLEOTIDE SEQUENCE [LARGE SCALE GENOMIC DNA]</scope>
    <source>
        <strain evidence="2">DSM 173</strain>
    </source>
</reference>
<protein>
    <submittedName>
        <fullName evidence="1">Uncharacterized protein</fullName>
    </submittedName>
</protein>
<dbReference type="AlphaFoldDB" id="A0A1H3I458"/>
<dbReference type="STRING" id="61595.SAMN05421644_13912"/>
<dbReference type="Proteomes" id="UP000198672">
    <property type="component" value="Unassembled WGS sequence"/>
</dbReference>
<organism evidence="1 2">
    <name type="scientific">Allochromatium warmingii</name>
    <name type="common">Chromatium warmingii</name>
    <dbReference type="NCBI Taxonomy" id="61595"/>
    <lineage>
        <taxon>Bacteria</taxon>
        <taxon>Pseudomonadati</taxon>
        <taxon>Pseudomonadota</taxon>
        <taxon>Gammaproteobacteria</taxon>
        <taxon>Chromatiales</taxon>
        <taxon>Chromatiaceae</taxon>
        <taxon>Allochromatium</taxon>
    </lineage>
</organism>
<sequence length="120" mass="13368">MHFRLRGNNVQLVKSLPDAQLGRAKPTLVGSANLITGQLNERAEAALSDAEKAEVAKWLEKRRDFERKKAEVEILGLPDTLALAVQRLPEMEPEQARELVAELIAALQNIRRVASRHGLI</sequence>
<keyword evidence="2" id="KW-1185">Reference proteome</keyword>
<dbReference type="EMBL" id="FNOW01000039">
    <property type="protein sequence ID" value="SDY21834.1"/>
    <property type="molecule type" value="Genomic_DNA"/>
</dbReference>
<dbReference type="RefSeq" id="WP_091334659.1">
    <property type="nucleotide sequence ID" value="NZ_FNOW01000039.1"/>
</dbReference>
<proteinExistence type="predicted"/>
<name>A0A1H3I458_ALLWA</name>
<evidence type="ECO:0000313" key="1">
    <source>
        <dbReference type="EMBL" id="SDY21834.1"/>
    </source>
</evidence>